<keyword evidence="2" id="KW-1185">Reference proteome</keyword>
<protein>
    <submittedName>
        <fullName evidence="1">Uncharacterized protein</fullName>
    </submittedName>
</protein>
<dbReference type="AlphaFoldDB" id="A0A821BCB4"/>
<dbReference type="Proteomes" id="UP000663866">
    <property type="component" value="Unassembled WGS sequence"/>
</dbReference>
<name>A0A821BCB4_9BILA</name>
<gene>
    <name evidence="1" type="ORF">OVN521_LOCUS44602</name>
</gene>
<dbReference type="EMBL" id="CAJOBG010068828">
    <property type="protein sequence ID" value="CAF4585695.1"/>
    <property type="molecule type" value="Genomic_DNA"/>
</dbReference>
<organism evidence="1 2">
    <name type="scientific">Rotaria magnacalcarata</name>
    <dbReference type="NCBI Taxonomy" id="392030"/>
    <lineage>
        <taxon>Eukaryota</taxon>
        <taxon>Metazoa</taxon>
        <taxon>Spiralia</taxon>
        <taxon>Gnathifera</taxon>
        <taxon>Rotifera</taxon>
        <taxon>Eurotatoria</taxon>
        <taxon>Bdelloidea</taxon>
        <taxon>Philodinida</taxon>
        <taxon>Philodinidae</taxon>
        <taxon>Rotaria</taxon>
    </lineage>
</organism>
<sequence length="47" mass="5487">DGTCAIQNGQEMQKIDPKNENTITTTYEVIWANSETRWASRYVFTKF</sequence>
<accession>A0A821BCB4</accession>
<reference evidence="1" key="1">
    <citation type="submission" date="2021-02" db="EMBL/GenBank/DDBJ databases">
        <authorList>
            <person name="Nowell W R."/>
        </authorList>
    </citation>
    <scope>NUCLEOTIDE SEQUENCE</scope>
</reference>
<comment type="caution">
    <text evidence="1">The sequence shown here is derived from an EMBL/GenBank/DDBJ whole genome shotgun (WGS) entry which is preliminary data.</text>
</comment>
<proteinExistence type="predicted"/>
<evidence type="ECO:0000313" key="2">
    <source>
        <dbReference type="Proteomes" id="UP000663866"/>
    </source>
</evidence>
<feature type="non-terminal residue" evidence="1">
    <location>
        <position position="1"/>
    </location>
</feature>
<evidence type="ECO:0000313" key="1">
    <source>
        <dbReference type="EMBL" id="CAF4585695.1"/>
    </source>
</evidence>